<sequence length="565" mass="60294">MPEFTMDAVTTGSVFAVDHETRVIRGLAVPYGVEGVKGGQRFMFAKGTVTWGDPKRVKLYIAHDAAQAVGHAFELKDTDAGLEAAFKVARGPEGDKALSMAEDGVWDGLSIGPGEGVKFQLRNGVHHAVKFPLREISMTPQPVFDSSRLTSVSMSQEGQTMADAPTTEPTMAATATIAVTGPTIETPEADAPAESLEASITSAIAAGFAHLANPQGGPEVISAGASLTVTEESPYRFDGVRGSHDFSTDLISYGRDHDSEAGERVMAFMQEMFTPTFDVDTGNVTSLNPARQRPDMYVDERRFRTPLYDALHKGAITDMTPFLFPKFGSAANLVAPHVEGVEPTPGSFTATNQTVTPSAVSGKVEITREVWDQGGNPQVSGLIWNKMVQHYFSALEVSAYNILNANVASITDIPLTTAAADDDLVNELEAAIADLNFIAGGNTFNYAATHANLYKKLAAAVDSTGRKLLPMYGPTNANGGARARFTSLDVAGVEFDPVPSLGASSNNTSNSYLIDTGCVHLWNSAPQRLEFQYRVAYVDLAIWGYVATAISDFGGVRQVTYDPTA</sequence>
<organism evidence="1 2">
    <name type="scientific">Nocardioides oleivorans</name>
    <dbReference type="NCBI Taxonomy" id="273676"/>
    <lineage>
        <taxon>Bacteria</taxon>
        <taxon>Bacillati</taxon>
        <taxon>Actinomycetota</taxon>
        <taxon>Actinomycetes</taxon>
        <taxon>Propionibacteriales</taxon>
        <taxon>Nocardioidaceae</taxon>
        <taxon>Nocardioides</taxon>
    </lineage>
</organism>
<keyword evidence="2" id="KW-1185">Reference proteome</keyword>
<dbReference type="SUPFAM" id="SSF56563">
    <property type="entry name" value="Major capsid protein gp5"/>
    <property type="match status" value="1"/>
</dbReference>
<evidence type="ECO:0000313" key="1">
    <source>
        <dbReference type="EMBL" id="RYB91004.1"/>
    </source>
</evidence>
<gene>
    <name evidence="1" type="ORF">EUA93_18895</name>
</gene>
<dbReference type="OrthoDB" id="3268650at2"/>
<reference evidence="1 2" key="1">
    <citation type="submission" date="2019-01" db="EMBL/GenBank/DDBJ databases">
        <title>Novel species of Nocardioides.</title>
        <authorList>
            <person name="Liu Q."/>
            <person name="Xin Y.-H."/>
        </authorList>
    </citation>
    <scope>NUCLEOTIDE SEQUENCE [LARGE SCALE GENOMIC DNA]</scope>
    <source>
        <strain evidence="1 2">CGMCC 4.6882</strain>
    </source>
</reference>
<name>A0A4Q2RSV3_9ACTN</name>
<dbReference type="RefSeq" id="WP_129401902.1">
    <property type="nucleotide sequence ID" value="NZ_SDWT01000003.1"/>
</dbReference>
<protein>
    <recommendedName>
        <fullName evidence="3">Phage major capsid protein</fullName>
    </recommendedName>
</protein>
<dbReference type="AlphaFoldDB" id="A0A4Q2RSV3"/>
<dbReference type="EMBL" id="SDWT01000003">
    <property type="protein sequence ID" value="RYB91004.1"/>
    <property type="molecule type" value="Genomic_DNA"/>
</dbReference>
<accession>A0A4Q2RSV3</accession>
<proteinExistence type="predicted"/>
<comment type="caution">
    <text evidence="1">The sequence shown here is derived from an EMBL/GenBank/DDBJ whole genome shotgun (WGS) entry which is preliminary data.</text>
</comment>
<evidence type="ECO:0000313" key="2">
    <source>
        <dbReference type="Proteomes" id="UP000294071"/>
    </source>
</evidence>
<evidence type="ECO:0008006" key="3">
    <source>
        <dbReference type="Google" id="ProtNLM"/>
    </source>
</evidence>
<dbReference type="Proteomes" id="UP000294071">
    <property type="component" value="Unassembled WGS sequence"/>
</dbReference>